<keyword evidence="5" id="KW-1185">Reference proteome</keyword>
<feature type="region of interest" description="Disordered" evidence="1">
    <location>
        <begin position="103"/>
        <end position="152"/>
    </location>
</feature>
<proteinExistence type="predicted"/>
<feature type="compositionally biased region" description="Basic and acidic residues" evidence="1">
    <location>
        <begin position="43"/>
        <end position="55"/>
    </location>
</feature>
<keyword evidence="2" id="KW-1133">Transmembrane helix</keyword>
<organism evidence="4 5">
    <name type="scientific">Eimeria praecox</name>
    <dbReference type="NCBI Taxonomy" id="51316"/>
    <lineage>
        <taxon>Eukaryota</taxon>
        <taxon>Sar</taxon>
        <taxon>Alveolata</taxon>
        <taxon>Apicomplexa</taxon>
        <taxon>Conoidasida</taxon>
        <taxon>Coccidia</taxon>
        <taxon>Eucoccidiorida</taxon>
        <taxon>Eimeriorina</taxon>
        <taxon>Eimeriidae</taxon>
        <taxon>Eimeria</taxon>
    </lineage>
</organism>
<evidence type="ECO:0000256" key="2">
    <source>
        <dbReference type="SAM" id="Phobius"/>
    </source>
</evidence>
<feature type="chain" id="PRO_5004671808" description="Transmembrane protein" evidence="3">
    <location>
        <begin position="25"/>
        <end position="246"/>
    </location>
</feature>
<name>U6GYV8_9EIME</name>
<keyword evidence="3" id="KW-0732">Signal</keyword>
<dbReference type="Proteomes" id="UP000018201">
    <property type="component" value="Unassembled WGS sequence"/>
</dbReference>
<reference evidence="4" key="1">
    <citation type="submission" date="2013-10" db="EMBL/GenBank/DDBJ databases">
        <title>Genomic analysis of the causative agents of coccidiosis in chickens.</title>
        <authorList>
            <person name="Reid A.J."/>
            <person name="Blake D."/>
            <person name="Billington K."/>
            <person name="Browne H."/>
            <person name="Dunn M."/>
            <person name="Hung S."/>
            <person name="Kawahara F."/>
            <person name="Miranda-Saavedra D."/>
            <person name="Mourier T."/>
            <person name="Nagra H."/>
            <person name="Otto T.D."/>
            <person name="Rawlings N."/>
            <person name="Sanchez A."/>
            <person name="Sanders M."/>
            <person name="Subramaniam C."/>
            <person name="Tay Y."/>
            <person name="Dear P."/>
            <person name="Doerig C."/>
            <person name="Gruber A."/>
            <person name="Parkinson J."/>
            <person name="Shirley M."/>
            <person name="Wan K.L."/>
            <person name="Berriman M."/>
            <person name="Tomley F."/>
            <person name="Pain A."/>
        </authorList>
    </citation>
    <scope>NUCLEOTIDE SEQUENCE [LARGE SCALE GENOMIC DNA]</scope>
    <source>
        <strain evidence="4">Houghton</strain>
    </source>
</reference>
<evidence type="ECO:0000313" key="4">
    <source>
        <dbReference type="EMBL" id="CDI85491.1"/>
    </source>
</evidence>
<sequence length="246" mass="27121">MMRFVAFAAAAAYVCVSLPEGSRAADLQGQEVSLFPTVEHRADNEEQQQHREQDIQRTPPQPSPTRTPVVLGTSLLIALFWGLFFFVTRFPGFIFHKISDHDKHDVSEEPQTGGGGSGEKSGEGLAAGGRGPAGDAEESLGRPERGSMEYPPVQAPIVLGSQKVQTRITKMEEVLQRIKEGEESGRSVDSTGQSLGHHLRMASYFCSKNRNAKFDSSVSEEDMSRFKELMETIEKTLERHKGRSAE</sequence>
<reference evidence="4" key="2">
    <citation type="submission" date="2013-10" db="EMBL/GenBank/DDBJ databases">
        <authorList>
            <person name="Aslett M."/>
        </authorList>
    </citation>
    <scope>NUCLEOTIDE SEQUENCE [LARGE SCALE GENOMIC DNA]</scope>
    <source>
        <strain evidence="4">Houghton</strain>
    </source>
</reference>
<dbReference type="VEuPathDB" id="ToxoDB:EPH_0015840"/>
<accession>U6GYV8</accession>
<feature type="compositionally biased region" description="Gly residues" evidence="1">
    <location>
        <begin position="112"/>
        <end position="132"/>
    </location>
</feature>
<evidence type="ECO:0000256" key="3">
    <source>
        <dbReference type="SAM" id="SignalP"/>
    </source>
</evidence>
<dbReference type="EMBL" id="HG693896">
    <property type="protein sequence ID" value="CDI85491.1"/>
    <property type="molecule type" value="Genomic_DNA"/>
</dbReference>
<keyword evidence="2" id="KW-0472">Membrane</keyword>
<dbReference type="OrthoDB" id="348205at2759"/>
<feature type="region of interest" description="Disordered" evidence="1">
    <location>
        <begin position="43"/>
        <end position="66"/>
    </location>
</feature>
<evidence type="ECO:0000313" key="5">
    <source>
        <dbReference type="Proteomes" id="UP000018201"/>
    </source>
</evidence>
<gene>
    <name evidence="4" type="ORF">EPH_0015840</name>
</gene>
<evidence type="ECO:0000256" key="1">
    <source>
        <dbReference type="SAM" id="MobiDB-lite"/>
    </source>
</evidence>
<keyword evidence="2" id="KW-0812">Transmembrane</keyword>
<protein>
    <recommendedName>
        <fullName evidence="6">Transmembrane protein</fullName>
    </recommendedName>
</protein>
<feature type="transmembrane region" description="Helical" evidence="2">
    <location>
        <begin position="69"/>
        <end position="87"/>
    </location>
</feature>
<feature type="signal peptide" evidence="3">
    <location>
        <begin position="1"/>
        <end position="24"/>
    </location>
</feature>
<evidence type="ECO:0008006" key="6">
    <source>
        <dbReference type="Google" id="ProtNLM"/>
    </source>
</evidence>
<dbReference type="AlphaFoldDB" id="U6GYV8"/>